<dbReference type="HOGENOM" id="CLU_1114785_0_0_0"/>
<evidence type="ECO:0000256" key="1">
    <source>
        <dbReference type="SAM" id="MobiDB-lite"/>
    </source>
</evidence>
<dbReference type="CAZy" id="GH23">
    <property type="family name" value="Glycoside Hydrolase Family 23"/>
</dbReference>
<keyword evidence="3" id="KW-1185">Reference proteome</keyword>
<organism evidence="2 3">
    <name type="scientific">Allomeiothermus silvanus (strain ATCC 700542 / DSM 9946 / NBRC 106475 / NCIMB 13440 / VI-R2)</name>
    <name type="common">Thermus silvanus</name>
    <dbReference type="NCBI Taxonomy" id="526227"/>
    <lineage>
        <taxon>Bacteria</taxon>
        <taxon>Thermotogati</taxon>
        <taxon>Deinococcota</taxon>
        <taxon>Deinococci</taxon>
        <taxon>Thermales</taxon>
        <taxon>Thermaceae</taxon>
        <taxon>Allomeiothermus</taxon>
    </lineage>
</organism>
<evidence type="ECO:0008006" key="4">
    <source>
        <dbReference type="Google" id="ProtNLM"/>
    </source>
</evidence>
<dbReference type="AlphaFoldDB" id="D7BFV3"/>
<feature type="region of interest" description="Disordered" evidence="1">
    <location>
        <begin position="31"/>
        <end position="51"/>
    </location>
</feature>
<proteinExistence type="predicted"/>
<evidence type="ECO:0000313" key="2">
    <source>
        <dbReference type="EMBL" id="ADH63656.1"/>
    </source>
</evidence>
<dbReference type="SUPFAM" id="SSF53955">
    <property type="entry name" value="Lysozyme-like"/>
    <property type="match status" value="1"/>
</dbReference>
<accession>D7BFV3</accession>
<dbReference type="Gene3D" id="1.10.530.10">
    <property type="match status" value="1"/>
</dbReference>
<evidence type="ECO:0000313" key="3">
    <source>
        <dbReference type="Proteomes" id="UP000001916"/>
    </source>
</evidence>
<dbReference type="InterPro" id="IPR023346">
    <property type="entry name" value="Lysozyme-like_dom_sf"/>
</dbReference>
<name>D7BFV3_ALLS1</name>
<gene>
    <name evidence="2" type="ordered locus">Mesil_1778</name>
</gene>
<protein>
    <recommendedName>
        <fullName evidence="4">Transglycosylase SLT domain-containing protein</fullName>
    </recommendedName>
</protein>
<dbReference type="Proteomes" id="UP000001916">
    <property type="component" value="Chromosome"/>
</dbReference>
<dbReference type="KEGG" id="msv:Mesil_1778"/>
<dbReference type="EMBL" id="CP002042">
    <property type="protein sequence ID" value="ADH63656.1"/>
    <property type="molecule type" value="Genomic_DNA"/>
</dbReference>
<sequence length="249" mass="26607">MALAQLARNPWVWLGAIGALILLRPRGGLEANAKPAPTPRDGAGCGYPRSDLPPAVAKTNAELIERTWGIILADNGRVNDLAQSYGYEAPPGQYARDLAAALVGAAQSAGVPLDLLVAQSRRESNHVPTVVTNTYLSIGWEDAAIRRAVANNWAIGPLQVKPGVFPEVGLPSPSRWLGDPVRWSSQARLRDAVLAGARYLAKQKSRYGTWCAALHAYTVGPTAYANGARADGYVSQIIAWANGYTELRT</sequence>
<reference evidence="2 3" key="1">
    <citation type="journal article" date="2010" name="Stand. Genomic Sci.">
        <title>Complete genome sequence of Meiothermus silvanus type strain (VI-R2).</title>
        <authorList>
            <person name="Sikorski J."/>
            <person name="Tindall B.J."/>
            <person name="Lowry S."/>
            <person name="Lucas S."/>
            <person name="Nolan M."/>
            <person name="Copeland A."/>
            <person name="Glavina Del Rio T."/>
            <person name="Tice H."/>
            <person name="Cheng J.F."/>
            <person name="Han C."/>
            <person name="Pitluck S."/>
            <person name="Liolios K."/>
            <person name="Ivanova N."/>
            <person name="Mavromatis K."/>
            <person name="Mikhailova N."/>
            <person name="Pati A."/>
            <person name="Goodwin L."/>
            <person name="Chen A."/>
            <person name="Palaniappan K."/>
            <person name="Land M."/>
            <person name="Hauser L."/>
            <person name="Chang Y.J."/>
            <person name="Jeffries C.D."/>
            <person name="Rohde M."/>
            <person name="Goker M."/>
            <person name="Woyke T."/>
            <person name="Bristow J."/>
            <person name="Eisen J.A."/>
            <person name="Markowitz V."/>
            <person name="Hugenholtz P."/>
            <person name="Kyrpides N.C."/>
            <person name="Klenk H.P."/>
            <person name="Lapidus A."/>
        </authorList>
    </citation>
    <scope>NUCLEOTIDE SEQUENCE [LARGE SCALE GENOMIC DNA]</scope>
    <source>
        <strain evidence="3">ATCC 700542 / DSM 9946 / VI-R2</strain>
    </source>
</reference>
<dbReference type="STRING" id="526227.Mesil_1778"/>
<dbReference type="eggNOG" id="COG0741">
    <property type="taxonomic scope" value="Bacteria"/>
</dbReference>